<comment type="caution">
    <text evidence="3">The sequence shown here is derived from an EMBL/GenBank/DDBJ whole genome shotgun (WGS) entry which is preliminary data.</text>
</comment>
<protein>
    <submittedName>
        <fullName evidence="3">11233_t:CDS:1</fullName>
    </submittedName>
</protein>
<dbReference type="InterPro" id="IPR014729">
    <property type="entry name" value="Rossmann-like_a/b/a_fold"/>
</dbReference>
<evidence type="ECO:0000313" key="3">
    <source>
        <dbReference type="EMBL" id="CAG8526220.1"/>
    </source>
</evidence>
<dbReference type="InterPro" id="IPR006015">
    <property type="entry name" value="Universal_stress_UspA"/>
</dbReference>
<evidence type="ECO:0000313" key="4">
    <source>
        <dbReference type="Proteomes" id="UP000789572"/>
    </source>
</evidence>
<dbReference type="Pfam" id="PF00582">
    <property type="entry name" value="Usp"/>
    <property type="match status" value="1"/>
</dbReference>
<dbReference type="PRINTS" id="PR01438">
    <property type="entry name" value="UNVRSLSTRESS"/>
</dbReference>
<gene>
    <name evidence="3" type="ORF">POCULU_LOCUS3830</name>
</gene>
<dbReference type="SUPFAM" id="SSF52402">
    <property type="entry name" value="Adenine nucleotide alpha hydrolases-like"/>
    <property type="match status" value="1"/>
</dbReference>
<dbReference type="EMBL" id="CAJVPJ010000455">
    <property type="protein sequence ID" value="CAG8526220.1"/>
    <property type="molecule type" value="Genomic_DNA"/>
</dbReference>
<keyword evidence="4" id="KW-1185">Reference proteome</keyword>
<name>A0A9N9AF66_9GLOM</name>
<dbReference type="InterPro" id="IPR006016">
    <property type="entry name" value="UspA"/>
</dbReference>
<dbReference type="PANTHER" id="PTHR31964">
    <property type="entry name" value="ADENINE NUCLEOTIDE ALPHA HYDROLASES-LIKE SUPERFAMILY PROTEIN"/>
    <property type="match status" value="1"/>
</dbReference>
<dbReference type="PANTHER" id="PTHR31964:SF113">
    <property type="entry name" value="USPA DOMAIN-CONTAINING PROTEIN"/>
    <property type="match status" value="1"/>
</dbReference>
<sequence>MVLTIPEKPLELHRRRKILLAYDNSDFSKFVYQHALDNILIPGYDHVHLATVVDEEQSAWLSTHTSRAQNADSETTMLVHNELGPLLLLLQKRCGYAIKRLPEKRKTNRRLSFTDHQDASDMLKPLAQELASKGITANFYILKGDPKVQLVKLASHTHADMFIIGTRGLGLLKRNLIGSVSEYVVRNADCPVLVVRKKGEKAKAASRPDSPTAESSTAKKALQAPISLVRYWTK</sequence>
<feature type="domain" description="UspA" evidence="2">
    <location>
        <begin position="15"/>
        <end position="196"/>
    </location>
</feature>
<reference evidence="3" key="1">
    <citation type="submission" date="2021-06" db="EMBL/GenBank/DDBJ databases">
        <authorList>
            <person name="Kallberg Y."/>
            <person name="Tangrot J."/>
            <person name="Rosling A."/>
        </authorList>
    </citation>
    <scope>NUCLEOTIDE SEQUENCE</scope>
    <source>
        <strain evidence="3">IA702</strain>
    </source>
</reference>
<dbReference type="CDD" id="cd23659">
    <property type="entry name" value="USP_At3g01520-like"/>
    <property type="match status" value="1"/>
</dbReference>
<evidence type="ECO:0000259" key="2">
    <source>
        <dbReference type="Pfam" id="PF00582"/>
    </source>
</evidence>
<proteinExistence type="predicted"/>
<accession>A0A9N9AF66</accession>
<dbReference type="OrthoDB" id="843225at2759"/>
<dbReference type="Gene3D" id="3.40.50.620">
    <property type="entry name" value="HUPs"/>
    <property type="match status" value="1"/>
</dbReference>
<dbReference type="Proteomes" id="UP000789572">
    <property type="component" value="Unassembled WGS sequence"/>
</dbReference>
<dbReference type="AlphaFoldDB" id="A0A9N9AF66"/>
<organism evidence="3 4">
    <name type="scientific">Paraglomus occultum</name>
    <dbReference type="NCBI Taxonomy" id="144539"/>
    <lineage>
        <taxon>Eukaryota</taxon>
        <taxon>Fungi</taxon>
        <taxon>Fungi incertae sedis</taxon>
        <taxon>Mucoromycota</taxon>
        <taxon>Glomeromycotina</taxon>
        <taxon>Glomeromycetes</taxon>
        <taxon>Paraglomerales</taxon>
        <taxon>Paraglomeraceae</taxon>
        <taxon>Paraglomus</taxon>
    </lineage>
</organism>
<evidence type="ECO:0000256" key="1">
    <source>
        <dbReference type="SAM" id="MobiDB-lite"/>
    </source>
</evidence>
<feature type="region of interest" description="Disordered" evidence="1">
    <location>
        <begin position="200"/>
        <end position="220"/>
    </location>
</feature>